<protein>
    <submittedName>
        <fullName evidence="4">Outer envelope protein 64, chloroplastic</fullName>
        <ecNumber evidence="4">3.1.3.16</ecNumber>
    </submittedName>
</protein>
<feature type="compositionally biased region" description="Basic and acidic residues" evidence="2">
    <location>
        <begin position="63"/>
        <end position="80"/>
    </location>
</feature>
<dbReference type="OrthoDB" id="629492at2759"/>
<feature type="region of interest" description="Disordered" evidence="2">
    <location>
        <begin position="39"/>
        <end position="83"/>
    </location>
</feature>
<feature type="region of interest" description="Disordered" evidence="2">
    <location>
        <begin position="240"/>
        <end position="259"/>
    </location>
</feature>
<dbReference type="EMBL" id="KZ451980">
    <property type="protein sequence ID" value="PKA55146.1"/>
    <property type="molecule type" value="Genomic_DNA"/>
</dbReference>
<dbReference type="InterPro" id="IPR011990">
    <property type="entry name" value="TPR-like_helical_dom_sf"/>
</dbReference>
<evidence type="ECO:0000256" key="2">
    <source>
        <dbReference type="SAM" id="MobiDB-lite"/>
    </source>
</evidence>
<feature type="compositionally biased region" description="Polar residues" evidence="2">
    <location>
        <begin position="1"/>
        <end position="11"/>
    </location>
</feature>
<dbReference type="PANTHER" id="PTHR47329">
    <property type="entry name" value="OS05G0129900 PROTEIN"/>
    <property type="match status" value="1"/>
</dbReference>
<feature type="compositionally biased region" description="Basic and acidic residues" evidence="2">
    <location>
        <begin position="39"/>
        <end position="56"/>
    </location>
</feature>
<accession>A0A2I0AI45</accession>
<keyword evidence="4" id="KW-0261">Viral envelope protein</keyword>
<dbReference type="Pfam" id="PF00515">
    <property type="entry name" value="TPR_1"/>
    <property type="match status" value="1"/>
</dbReference>
<dbReference type="InterPro" id="IPR019734">
    <property type="entry name" value="TPR_rpt"/>
</dbReference>
<dbReference type="SUPFAM" id="SSF48452">
    <property type="entry name" value="TPR-like"/>
    <property type="match status" value="1"/>
</dbReference>
<evidence type="ECO:0000313" key="4">
    <source>
        <dbReference type="EMBL" id="PKA55146.1"/>
    </source>
</evidence>
<dbReference type="GO" id="GO:0004722">
    <property type="term" value="F:protein serine/threonine phosphatase activity"/>
    <property type="evidence" value="ECO:0007669"/>
    <property type="project" value="UniProtKB-EC"/>
</dbReference>
<dbReference type="Proteomes" id="UP000236161">
    <property type="component" value="Unassembled WGS sequence"/>
</dbReference>
<keyword evidence="5" id="KW-1185">Reference proteome</keyword>
<evidence type="ECO:0000313" key="5">
    <source>
        <dbReference type="Proteomes" id="UP000236161"/>
    </source>
</evidence>
<keyword evidence="1" id="KW-0802">TPR repeat</keyword>
<proteinExistence type="predicted"/>
<reference evidence="4 5" key="1">
    <citation type="journal article" date="2017" name="Nature">
        <title>The Apostasia genome and the evolution of orchids.</title>
        <authorList>
            <person name="Zhang G.Q."/>
            <person name="Liu K.W."/>
            <person name="Li Z."/>
            <person name="Lohaus R."/>
            <person name="Hsiao Y.Y."/>
            <person name="Niu S.C."/>
            <person name="Wang J.Y."/>
            <person name="Lin Y.C."/>
            <person name="Xu Q."/>
            <person name="Chen L.J."/>
            <person name="Yoshida K."/>
            <person name="Fujiwara S."/>
            <person name="Wang Z.W."/>
            <person name="Zhang Y.Q."/>
            <person name="Mitsuda N."/>
            <person name="Wang M."/>
            <person name="Liu G.H."/>
            <person name="Pecoraro L."/>
            <person name="Huang H.X."/>
            <person name="Xiao X.J."/>
            <person name="Lin M."/>
            <person name="Wu X.Y."/>
            <person name="Wu W.L."/>
            <person name="Chen Y.Y."/>
            <person name="Chang S.B."/>
            <person name="Sakamoto S."/>
            <person name="Ohme-Takagi M."/>
            <person name="Yagi M."/>
            <person name="Zeng S.J."/>
            <person name="Shen C.Y."/>
            <person name="Yeh C.M."/>
            <person name="Luo Y.B."/>
            <person name="Tsai W.C."/>
            <person name="Van de Peer Y."/>
            <person name="Liu Z.J."/>
        </authorList>
    </citation>
    <scope>NUCLEOTIDE SEQUENCE [LARGE SCALE GENOMIC DNA]</scope>
    <source>
        <strain evidence="5">cv. Shenzhen</strain>
        <tissue evidence="4">Stem</tissue>
    </source>
</reference>
<dbReference type="PANTHER" id="PTHR47329:SF1">
    <property type="entry name" value="OS05G0129900 PROTEIN"/>
    <property type="match status" value="1"/>
</dbReference>
<feature type="repeat" description="TPR" evidence="1">
    <location>
        <begin position="121"/>
        <end position="154"/>
    </location>
</feature>
<organism evidence="4 5">
    <name type="scientific">Apostasia shenzhenica</name>
    <dbReference type="NCBI Taxonomy" id="1088818"/>
    <lineage>
        <taxon>Eukaryota</taxon>
        <taxon>Viridiplantae</taxon>
        <taxon>Streptophyta</taxon>
        <taxon>Embryophyta</taxon>
        <taxon>Tracheophyta</taxon>
        <taxon>Spermatophyta</taxon>
        <taxon>Magnoliopsida</taxon>
        <taxon>Liliopsida</taxon>
        <taxon>Asparagales</taxon>
        <taxon>Orchidaceae</taxon>
        <taxon>Apostasioideae</taxon>
        <taxon>Apostasia</taxon>
    </lineage>
</organism>
<gene>
    <name evidence="4" type="primary">OEP64</name>
    <name evidence="4" type="ORF">AXF42_Ash003783</name>
</gene>
<keyword evidence="4" id="KW-0946">Virion</keyword>
<dbReference type="SMART" id="SM00028">
    <property type="entry name" value="TPR"/>
    <property type="match status" value="3"/>
</dbReference>
<dbReference type="STRING" id="1088818.A0A2I0AI45"/>
<keyword evidence="4" id="KW-0378">Hydrolase</keyword>
<dbReference type="PROSITE" id="PS50005">
    <property type="entry name" value="TPR"/>
    <property type="match status" value="2"/>
</dbReference>
<name>A0A2I0AI45_9ASPA</name>
<dbReference type="Gene3D" id="1.25.40.10">
    <property type="entry name" value="Tetratricopeptide repeat domain"/>
    <property type="match status" value="1"/>
</dbReference>
<evidence type="ECO:0000256" key="1">
    <source>
        <dbReference type="PROSITE-ProRule" id="PRU00339"/>
    </source>
</evidence>
<evidence type="ECO:0000259" key="3">
    <source>
        <dbReference type="Pfam" id="PF13877"/>
    </source>
</evidence>
<dbReference type="InterPro" id="IPR025986">
    <property type="entry name" value="RPAP3-like_C"/>
</dbReference>
<feature type="domain" description="RNA-polymerase II-associated protein 3-like C-terminal" evidence="3">
    <location>
        <begin position="356"/>
        <end position="412"/>
    </location>
</feature>
<dbReference type="EC" id="3.1.3.16" evidence="4"/>
<feature type="region of interest" description="Disordered" evidence="2">
    <location>
        <begin position="1"/>
        <end position="21"/>
    </location>
</feature>
<dbReference type="AlphaFoldDB" id="A0A2I0AI45"/>
<dbReference type="Pfam" id="PF13877">
    <property type="entry name" value="RPAP3_C"/>
    <property type="match status" value="1"/>
</dbReference>
<sequence length="413" mass="46038">MTETMDFSSPGSGDRTAPSLNNSIAKEFRGFLKDLKGLDSLHKDGNSKSKDRDQKVTKSPSRKVGELKEPTSKLSKDNANKTKGKVVASQGNSGQFGFLINSHNFDSASSSFLDEEMLPDANSEKELGNEYFKQKKYLEAIECYSRSIVFRPTSVAFANRAMAFLKQRKFEEAENDCTEALNLDDRYVKAYSRRVTARKELGKFKEAMEDADFAVRLDPNNPELRKQYSEIKALLDKKFTQSIPERKPSNAADQKSQIQGVPKPFEAQKMSGSGTTSGKPLIFLDEVDERIADSMTEAMDYSPRGSGGSTAPRFNNIAKEPNVVNHKHELEKSIQDLASRATSRVMGTTPKCFTVPTTAYQFEVSWRALSDDSANQARLLKTISPPDLPKIFKNALSASILVDIVRCIANFFR</sequence>
<feature type="repeat" description="TPR" evidence="1">
    <location>
        <begin position="188"/>
        <end position="221"/>
    </location>
</feature>